<gene>
    <name evidence="1" type="ORF">METZ01_LOCUS287488</name>
</gene>
<reference evidence="1" key="1">
    <citation type="submission" date="2018-05" db="EMBL/GenBank/DDBJ databases">
        <authorList>
            <person name="Lanie J.A."/>
            <person name="Ng W.-L."/>
            <person name="Kazmierczak K.M."/>
            <person name="Andrzejewski T.M."/>
            <person name="Davidsen T.M."/>
            <person name="Wayne K.J."/>
            <person name="Tettelin H."/>
            <person name="Glass J.I."/>
            <person name="Rusch D."/>
            <person name="Podicherti R."/>
            <person name="Tsui H.-C.T."/>
            <person name="Winkler M.E."/>
        </authorList>
    </citation>
    <scope>NUCLEOTIDE SEQUENCE</scope>
</reference>
<organism evidence="1">
    <name type="scientific">marine metagenome</name>
    <dbReference type="NCBI Taxonomy" id="408172"/>
    <lineage>
        <taxon>unclassified sequences</taxon>
        <taxon>metagenomes</taxon>
        <taxon>ecological metagenomes</taxon>
    </lineage>
</organism>
<feature type="non-terminal residue" evidence="1">
    <location>
        <position position="1"/>
    </location>
</feature>
<dbReference type="EMBL" id="UINC01086300">
    <property type="protein sequence ID" value="SVC34634.1"/>
    <property type="molecule type" value="Genomic_DNA"/>
</dbReference>
<evidence type="ECO:0000313" key="1">
    <source>
        <dbReference type="EMBL" id="SVC34634.1"/>
    </source>
</evidence>
<proteinExistence type="predicted"/>
<protein>
    <submittedName>
        <fullName evidence="1">Uncharacterized protein</fullName>
    </submittedName>
</protein>
<dbReference type="AlphaFoldDB" id="A0A382LCK4"/>
<accession>A0A382LCK4</accession>
<sequence length="50" mass="5628">VELDEGSGEIAIYGLHNPNDTNLYSKTIRNLNDIVGLTTERGINFIFVQY</sequence>
<name>A0A382LCK4_9ZZZZ</name>